<proteinExistence type="predicted"/>
<reference evidence="2" key="2">
    <citation type="submission" date="2025-08" db="UniProtKB">
        <authorList>
            <consortium name="RefSeq"/>
        </authorList>
    </citation>
    <scope>IDENTIFICATION</scope>
    <source>
        <tissue evidence="2">Leaf</tissue>
    </source>
</reference>
<evidence type="ECO:0000313" key="2">
    <source>
        <dbReference type="RefSeq" id="XP_075074635.1"/>
    </source>
</evidence>
<sequence>MVISLLISSLSPDIAKSVQYSKIAESIWKQLNNRYGTINGTKVFEIKRELASTYQGTLDIVSYFNKLKKLWDKLGVMCTSHANSCVCAAKEGLQMEKEEDRVHQFLMGLNEIPFSTLIYKTIYTKVNFDSSNQKSNATLSCKYCKKPGHTIEKCYKLHGFPPNFKFTKGKKFGTAASGGGQTSEPFAMYSPIDQSSLIPGLTKE</sequence>
<dbReference type="Proteomes" id="UP000790787">
    <property type="component" value="Chromosome 1"/>
</dbReference>
<protein>
    <submittedName>
        <fullName evidence="2">Uncharacterized protein LOC142162211</fullName>
    </submittedName>
</protein>
<gene>
    <name evidence="2" type="primary">LOC142162211</name>
</gene>
<dbReference type="RefSeq" id="XP_075074635.1">
    <property type="nucleotide sequence ID" value="XM_075218534.1"/>
</dbReference>
<evidence type="ECO:0000313" key="1">
    <source>
        <dbReference type="Proteomes" id="UP000790787"/>
    </source>
</evidence>
<accession>A0AC58RPL4</accession>
<organism evidence="1 2">
    <name type="scientific">Nicotiana tabacum</name>
    <name type="common">Common tobacco</name>
    <dbReference type="NCBI Taxonomy" id="4097"/>
    <lineage>
        <taxon>Eukaryota</taxon>
        <taxon>Viridiplantae</taxon>
        <taxon>Streptophyta</taxon>
        <taxon>Embryophyta</taxon>
        <taxon>Tracheophyta</taxon>
        <taxon>Spermatophyta</taxon>
        <taxon>Magnoliopsida</taxon>
        <taxon>eudicotyledons</taxon>
        <taxon>Gunneridae</taxon>
        <taxon>Pentapetalae</taxon>
        <taxon>asterids</taxon>
        <taxon>lamiids</taxon>
        <taxon>Solanales</taxon>
        <taxon>Solanaceae</taxon>
        <taxon>Nicotianoideae</taxon>
        <taxon>Nicotianeae</taxon>
        <taxon>Nicotiana</taxon>
    </lineage>
</organism>
<reference evidence="1" key="1">
    <citation type="journal article" date="2014" name="Nat. Commun.">
        <title>The tobacco genome sequence and its comparison with those of tomato and potato.</title>
        <authorList>
            <person name="Sierro N."/>
            <person name="Battey J.N."/>
            <person name="Ouadi S."/>
            <person name="Bakaher N."/>
            <person name="Bovet L."/>
            <person name="Willig A."/>
            <person name="Goepfert S."/>
            <person name="Peitsch M.C."/>
            <person name="Ivanov N.V."/>
        </authorList>
    </citation>
    <scope>NUCLEOTIDE SEQUENCE [LARGE SCALE GENOMIC DNA]</scope>
</reference>
<keyword evidence="1" id="KW-1185">Reference proteome</keyword>
<name>A0AC58RPL4_TOBAC</name>